<proteinExistence type="inferred from homology"/>
<comment type="miscellaneous">
    <text evidence="17">Bacitracin is thought to be involved in the inhibition of peptidoglycan synthesis by sequestering undecaprenyl diphosphate, thereby reducing the pool of lipid carrier available.</text>
</comment>
<evidence type="ECO:0000256" key="9">
    <source>
        <dbReference type="ARBA" id="ARBA00022984"/>
    </source>
</evidence>
<dbReference type="InterPro" id="IPR003824">
    <property type="entry name" value="UppP"/>
</dbReference>
<keyword evidence="19" id="KW-1185">Reference proteome</keyword>
<evidence type="ECO:0000256" key="2">
    <source>
        <dbReference type="ARBA" id="ARBA00010621"/>
    </source>
</evidence>
<evidence type="ECO:0000256" key="12">
    <source>
        <dbReference type="ARBA" id="ARBA00023251"/>
    </source>
</evidence>
<keyword evidence="10 17" id="KW-1133">Transmembrane helix</keyword>
<keyword evidence="8 17" id="KW-0133">Cell shape</keyword>
<comment type="catalytic activity">
    <reaction evidence="16 17">
        <text>di-trans,octa-cis-undecaprenyl diphosphate + H2O = di-trans,octa-cis-undecaprenyl phosphate + phosphate + H(+)</text>
        <dbReference type="Rhea" id="RHEA:28094"/>
        <dbReference type="ChEBI" id="CHEBI:15377"/>
        <dbReference type="ChEBI" id="CHEBI:15378"/>
        <dbReference type="ChEBI" id="CHEBI:43474"/>
        <dbReference type="ChEBI" id="CHEBI:58405"/>
        <dbReference type="ChEBI" id="CHEBI:60392"/>
        <dbReference type="EC" id="3.6.1.27"/>
    </reaction>
</comment>
<feature type="transmembrane region" description="Helical" evidence="17">
    <location>
        <begin position="134"/>
        <end position="155"/>
    </location>
</feature>
<keyword evidence="11 17" id="KW-0472">Membrane</keyword>
<evidence type="ECO:0000256" key="5">
    <source>
        <dbReference type="ARBA" id="ARBA00022475"/>
    </source>
</evidence>
<accession>A0ABX1LW25</accession>
<dbReference type="Proteomes" id="UP000738376">
    <property type="component" value="Unassembled WGS sequence"/>
</dbReference>
<feature type="transmembrane region" description="Helical" evidence="17">
    <location>
        <begin position="206"/>
        <end position="226"/>
    </location>
</feature>
<organism evidence="18 19">
    <name type="scientific">Pseudanabaena yagii GIHE-NHR1</name>
    <dbReference type="NCBI Taxonomy" id="2722753"/>
    <lineage>
        <taxon>Bacteria</taxon>
        <taxon>Bacillati</taxon>
        <taxon>Cyanobacteriota</taxon>
        <taxon>Cyanophyceae</taxon>
        <taxon>Pseudanabaenales</taxon>
        <taxon>Pseudanabaenaceae</taxon>
        <taxon>Pseudanabaena</taxon>
        <taxon>Pseudanabaena yagii</taxon>
    </lineage>
</organism>
<evidence type="ECO:0000256" key="13">
    <source>
        <dbReference type="ARBA" id="ARBA00023316"/>
    </source>
</evidence>
<comment type="function">
    <text evidence="17">Catalyzes the dephosphorylation of undecaprenyl diphosphate (UPP). Confers resistance to bacitracin.</text>
</comment>
<sequence length="293" mass="31352">MFLTAIAASETIDLGFVELGWLKVIFLGIVQGITELLPISSTAHLRIVPSLLGWQDPGTAFSAAMQLASLGAVLAYFWQDIKSLVGSSIKAIAHQDYQSQSLRLTLGLLIGTIPIVIVGLLLKKTLDAPNSPLRSLTVIGIASIVMSILLAIAELRGSRKRDFKRLALLDGLLVGIAQTLALIPGVSRSGSTLTAGLFLNMERETAARFSFLLGLPAIILGGAVELHSLSKAGLDLNGWLILGTGLLSASISAFLAIFGLLRYLEKQSTWIFVWYRLIMGIFLIIGAALGFLR</sequence>
<feature type="transmembrane region" description="Helical" evidence="17">
    <location>
        <begin position="238"/>
        <end position="261"/>
    </location>
</feature>
<feature type="transmembrane region" description="Helical" evidence="17">
    <location>
        <begin position="21"/>
        <end position="40"/>
    </location>
</feature>
<keyword evidence="12 17" id="KW-0046">Antibiotic resistance</keyword>
<comment type="caution">
    <text evidence="18">The sequence shown here is derived from an EMBL/GenBank/DDBJ whole genome shotgun (WGS) entry which is preliminary data.</text>
</comment>
<dbReference type="NCBIfam" id="TIGR00753">
    <property type="entry name" value="undec_PP_bacA"/>
    <property type="match status" value="1"/>
</dbReference>
<comment type="subcellular location">
    <subcellularLocation>
        <location evidence="1 17">Cell membrane</location>
        <topology evidence="1 17">Multi-pass membrane protein</topology>
    </subcellularLocation>
</comment>
<evidence type="ECO:0000256" key="10">
    <source>
        <dbReference type="ARBA" id="ARBA00022989"/>
    </source>
</evidence>
<dbReference type="Pfam" id="PF02673">
    <property type="entry name" value="BacA"/>
    <property type="match status" value="1"/>
</dbReference>
<evidence type="ECO:0000313" key="19">
    <source>
        <dbReference type="Proteomes" id="UP000738376"/>
    </source>
</evidence>
<evidence type="ECO:0000256" key="6">
    <source>
        <dbReference type="ARBA" id="ARBA00022692"/>
    </source>
</evidence>
<keyword evidence="7 17" id="KW-0378">Hydrolase</keyword>
<keyword evidence="5 17" id="KW-1003">Cell membrane</keyword>
<evidence type="ECO:0000256" key="3">
    <source>
        <dbReference type="ARBA" id="ARBA00012374"/>
    </source>
</evidence>
<evidence type="ECO:0000256" key="15">
    <source>
        <dbReference type="ARBA" id="ARBA00032932"/>
    </source>
</evidence>
<evidence type="ECO:0000313" key="18">
    <source>
        <dbReference type="EMBL" id="NMF60383.1"/>
    </source>
</evidence>
<evidence type="ECO:0000256" key="17">
    <source>
        <dbReference type="HAMAP-Rule" id="MF_01006"/>
    </source>
</evidence>
<evidence type="ECO:0000256" key="1">
    <source>
        <dbReference type="ARBA" id="ARBA00004651"/>
    </source>
</evidence>
<evidence type="ECO:0000256" key="4">
    <source>
        <dbReference type="ARBA" id="ARBA00021581"/>
    </source>
</evidence>
<evidence type="ECO:0000256" key="14">
    <source>
        <dbReference type="ARBA" id="ARBA00032707"/>
    </source>
</evidence>
<dbReference type="PANTHER" id="PTHR30622:SF4">
    <property type="entry name" value="UNDECAPRENYL-DIPHOSPHATASE"/>
    <property type="match status" value="1"/>
</dbReference>
<keyword evidence="9 17" id="KW-0573">Peptidoglycan synthesis</keyword>
<feature type="transmembrane region" description="Helical" evidence="17">
    <location>
        <begin position="102"/>
        <end position="122"/>
    </location>
</feature>
<dbReference type="PANTHER" id="PTHR30622">
    <property type="entry name" value="UNDECAPRENYL-DIPHOSPHATASE"/>
    <property type="match status" value="1"/>
</dbReference>
<reference evidence="18 19" key="1">
    <citation type="submission" date="2020-03" db="EMBL/GenBank/DDBJ databases">
        <title>Draft Genome Sequence of 2-Methylisoborneol Producing Pseudanabaena yagii Strain GIHE-NHR1 Isolated from North Han River in South Korea.</title>
        <authorList>
            <person name="Jeong J."/>
        </authorList>
    </citation>
    <scope>NUCLEOTIDE SEQUENCE [LARGE SCALE GENOMIC DNA]</scope>
    <source>
        <strain evidence="18 19">GIHE-NHR1</strain>
    </source>
</reference>
<dbReference type="EMBL" id="JAAVJL010000003">
    <property type="protein sequence ID" value="NMF60383.1"/>
    <property type="molecule type" value="Genomic_DNA"/>
</dbReference>
<protein>
    <recommendedName>
        <fullName evidence="4 17">Undecaprenyl-diphosphatase</fullName>
        <ecNumber evidence="3 17">3.6.1.27</ecNumber>
    </recommendedName>
    <alternativeName>
        <fullName evidence="15 17">Bacitracin resistance protein</fullName>
    </alternativeName>
    <alternativeName>
        <fullName evidence="14 17">Undecaprenyl pyrophosphate phosphatase</fullName>
    </alternativeName>
</protein>
<dbReference type="NCBIfam" id="NF001394">
    <property type="entry name" value="PRK00281.2-5"/>
    <property type="match status" value="1"/>
</dbReference>
<dbReference type="GO" id="GO:0050380">
    <property type="term" value="F:undecaprenyl-diphosphatase activity"/>
    <property type="evidence" value="ECO:0007669"/>
    <property type="project" value="UniProtKB-EC"/>
</dbReference>
<evidence type="ECO:0000256" key="8">
    <source>
        <dbReference type="ARBA" id="ARBA00022960"/>
    </source>
</evidence>
<dbReference type="EC" id="3.6.1.27" evidence="3 17"/>
<gene>
    <name evidence="17" type="primary">uppP</name>
    <name evidence="18" type="ORF">HC246_20715</name>
</gene>
<keyword evidence="6 17" id="KW-0812">Transmembrane</keyword>
<feature type="transmembrane region" description="Helical" evidence="17">
    <location>
        <begin position="60"/>
        <end position="81"/>
    </location>
</feature>
<feature type="transmembrane region" description="Helical" evidence="17">
    <location>
        <begin position="167"/>
        <end position="186"/>
    </location>
</feature>
<feature type="transmembrane region" description="Helical" evidence="17">
    <location>
        <begin position="273"/>
        <end position="292"/>
    </location>
</feature>
<dbReference type="RefSeq" id="WP_169365349.1">
    <property type="nucleotide sequence ID" value="NZ_JAAVJL010000003.1"/>
</dbReference>
<evidence type="ECO:0000256" key="7">
    <source>
        <dbReference type="ARBA" id="ARBA00022801"/>
    </source>
</evidence>
<dbReference type="HAMAP" id="MF_01006">
    <property type="entry name" value="Undec_diphosphatase"/>
    <property type="match status" value="1"/>
</dbReference>
<evidence type="ECO:0000256" key="16">
    <source>
        <dbReference type="ARBA" id="ARBA00047594"/>
    </source>
</evidence>
<evidence type="ECO:0000256" key="11">
    <source>
        <dbReference type="ARBA" id="ARBA00023136"/>
    </source>
</evidence>
<comment type="similarity">
    <text evidence="2 17">Belongs to the UppP family.</text>
</comment>
<keyword evidence="13 17" id="KW-0961">Cell wall biogenesis/degradation</keyword>
<name>A0ABX1LW25_9CYAN</name>